<feature type="region of interest" description="Disordered" evidence="1">
    <location>
        <begin position="48"/>
        <end position="111"/>
    </location>
</feature>
<feature type="compositionally biased region" description="Polar residues" evidence="1">
    <location>
        <begin position="50"/>
        <end position="59"/>
    </location>
</feature>
<gene>
    <name evidence="3" type="ORF">V6N11_055867</name>
</gene>
<keyword evidence="2" id="KW-0472">Membrane</keyword>
<dbReference type="PANTHER" id="PTHR36801:SF3">
    <property type="entry name" value="OS06G0150300 PROTEIN"/>
    <property type="match status" value="1"/>
</dbReference>
<protein>
    <submittedName>
        <fullName evidence="3">Uncharacterized protein</fullName>
    </submittedName>
</protein>
<organism evidence="3 4">
    <name type="scientific">Hibiscus sabdariffa</name>
    <name type="common">roselle</name>
    <dbReference type="NCBI Taxonomy" id="183260"/>
    <lineage>
        <taxon>Eukaryota</taxon>
        <taxon>Viridiplantae</taxon>
        <taxon>Streptophyta</taxon>
        <taxon>Embryophyta</taxon>
        <taxon>Tracheophyta</taxon>
        <taxon>Spermatophyta</taxon>
        <taxon>Magnoliopsida</taxon>
        <taxon>eudicotyledons</taxon>
        <taxon>Gunneridae</taxon>
        <taxon>Pentapetalae</taxon>
        <taxon>rosids</taxon>
        <taxon>malvids</taxon>
        <taxon>Malvales</taxon>
        <taxon>Malvaceae</taxon>
        <taxon>Malvoideae</taxon>
        <taxon>Hibiscus</taxon>
    </lineage>
</organism>
<keyword evidence="2" id="KW-1133">Transmembrane helix</keyword>
<evidence type="ECO:0000313" key="3">
    <source>
        <dbReference type="EMBL" id="KAK9031571.1"/>
    </source>
</evidence>
<sequence>MGRIDPLDDDFLTHRALPLSLLVAATAAIIAIITGFCAFWRTSEPDLADSTETAENSPHSDVPLETEQATSASASASEGEEEVTHALPPPPCMRALTMTNPSGRTERCSSLMKKSVSARRISSVVSVKKHFRSVSVREIMDKNKHKPDDHSLCQKQIMLGGKCKVGFHDDADDDADADADLWNKKTPSSLESPHAIADKDRDEDEEEMEKIVEM</sequence>
<name>A0ABR2T257_9ROSI</name>
<evidence type="ECO:0000256" key="1">
    <source>
        <dbReference type="SAM" id="MobiDB-lite"/>
    </source>
</evidence>
<evidence type="ECO:0000256" key="2">
    <source>
        <dbReference type="SAM" id="Phobius"/>
    </source>
</evidence>
<keyword evidence="4" id="KW-1185">Reference proteome</keyword>
<feature type="region of interest" description="Disordered" evidence="1">
    <location>
        <begin position="174"/>
        <end position="214"/>
    </location>
</feature>
<dbReference type="Proteomes" id="UP001396334">
    <property type="component" value="Unassembled WGS sequence"/>
</dbReference>
<feature type="compositionally biased region" description="Low complexity" evidence="1">
    <location>
        <begin position="65"/>
        <end position="77"/>
    </location>
</feature>
<reference evidence="3 4" key="1">
    <citation type="journal article" date="2024" name="G3 (Bethesda)">
        <title>Genome assembly of Hibiscus sabdariffa L. provides insights into metabolisms of medicinal natural products.</title>
        <authorList>
            <person name="Kim T."/>
        </authorList>
    </citation>
    <scope>NUCLEOTIDE SEQUENCE [LARGE SCALE GENOMIC DNA]</scope>
    <source>
        <strain evidence="3">TK-2024</strain>
        <tissue evidence="3">Old leaves</tissue>
    </source>
</reference>
<proteinExistence type="predicted"/>
<keyword evidence="2" id="KW-0812">Transmembrane</keyword>
<evidence type="ECO:0000313" key="4">
    <source>
        <dbReference type="Proteomes" id="UP001396334"/>
    </source>
</evidence>
<comment type="caution">
    <text evidence="3">The sequence shown here is derived from an EMBL/GenBank/DDBJ whole genome shotgun (WGS) entry which is preliminary data.</text>
</comment>
<dbReference type="PANTHER" id="PTHR36801">
    <property type="entry name" value="OS06G0150200 PROTEIN"/>
    <property type="match status" value="1"/>
</dbReference>
<dbReference type="EMBL" id="JBBPBN010000009">
    <property type="protein sequence ID" value="KAK9031571.1"/>
    <property type="molecule type" value="Genomic_DNA"/>
</dbReference>
<feature type="transmembrane region" description="Helical" evidence="2">
    <location>
        <begin position="20"/>
        <end position="40"/>
    </location>
</feature>
<accession>A0ABR2T257</accession>